<evidence type="ECO:0000313" key="3">
    <source>
        <dbReference type="Proteomes" id="UP000824890"/>
    </source>
</evidence>
<organism evidence="2 3">
    <name type="scientific">Brassica napus</name>
    <name type="common">Rape</name>
    <dbReference type="NCBI Taxonomy" id="3708"/>
    <lineage>
        <taxon>Eukaryota</taxon>
        <taxon>Viridiplantae</taxon>
        <taxon>Streptophyta</taxon>
        <taxon>Embryophyta</taxon>
        <taxon>Tracheophyta</taxon>
        <taxon>Spermatophyta</taxon>
        <taxon>Magnoliopsida</taxon>
        <taxon>eudicotyledons</taxon>
        <taxon>Gunneridae</taxon>
        <taxon>Pentapetalae</taxon>
        <taxon>rosids</taxon>
        <taxon>malvids</taxon>
        <taxon>Brassicales</taxon>
        <taxon>Brassicaceae</taxon>
        <taxon>Brassiceae</taxon>
        <taxon>Brassica</taxon>
    </lineage>
</organism>
<name>A0ABQ7ZE53_BRANA</name>
<evidence type="ECO:0000313" key="2">
    <source>
        <dbReference type="EMBL" id="KAH0878502.1"/>
    </source>
</evidence>
<feature type="compositionally biased region" description="Polar residues" evidence="1">
    <location>
        <begin position="1"/>
        <end position="10"/>
    </location>
</feature>
<dbReference type="Proteomes" id="UP000824890">
    <property type="component" value="Unassembled WGS sequence"/>
</dbReference>
<dbReference type="EMBL" id="JAGKQM010000015">
    <property type="protein sequence ID" value="KAH0878502.1"/>
    <property type="molecule type" value="Genomic_DNA"/>
</dbReference>
<keyword evidence="3" id="KW-1185">Reference proteome</keyword>
<reference evidence="2 3" key="1">
    <citation type="submission" date="2021-05" db="EMBL/GenBank/DDBJ databases">
        <title>Genome Assembly of Synthetic Allotetraploid Brassica napus Reveals Homoeologous Exchanges between Subgenomes.</title>
        <authorList>
            <person name="Davis J.T."/>
        </authorList>
    </citation>
    <scope>NUCLEOTIDE SEQUENCE [LARGE SCALE GENOMIC DNA]</scope>
    <source>
        <strain evidence="3">cv. Da-Ae</strain>
        <tissue evidence="2">Seedling</tissue>
    </source>
</reference>
<feature type="region of interest" description="Disordered" evidence="1">
    <location>
        <begin position="1"/>
        <end position="22"/>
    </location>
</feature>
<evidence type="ECO:0000256" key="1">
    <source>
        <dbReference type="SAM" id="MobiDB-lite"/>
    </source>
</evidence>
<protein>
    <submittedName>
        <fullName evidence="2">Uncharacterized protein</fullName>
    </submittedName>
</protein>
<accession>A0ABQ7ZE53</accession>
<gene>
    <name evidence="2" type="ORF">HID58_065896</name>
</gene>
<sequence length="22" mass="2130">MSQDSATAGSASGARPFCSLEG</sequence>
<proteinExistence type="predicted"/>
<comment type="caution">
    <text evidence="2">The sequence shown here is derived from an EMBL/GenBank/DDBJ whole genome shotgun (WGS) entry which is preliminary data.</text>
</comment>